<evidence type="ECO:0000256" key="1">
    <source>
        <dbReference type="ARBA" id="ARBA00004196"/>
    </source>
</evidence>
<evidence type="ECO:0000256" key="2">
    <source>
        <dbReference type="ARBA" id="ARBA00022723"/>
    </source>
</evidence>
<name>A0A6J7EAY2_9ZZZZ</name>
<sequence>MKRGRILGAVLLAALPIALAALPLAAPAAAHTDLASSTPVDGAYLSVAPSRVVLEFESALLPETVNVSILDSQGALVTEVDPDVADATVSIAWPASLPAGDYSLAYRVVSGDGHPVTGEIGFRYASSSSASPSAASARATPSASASASATLGTPAVASPPPAAPDDQNGTPAMPNLVIGGVLLLGALVVSGIFAARARRS</sequence>
<evidence type="ECO:0000256" key="6">
    <source>
        <dbReference type="SAM" id="Phobius"/>
    </source>
</evidence>
<feature type="domain" description="CopC" evidence="7">
    <location>
        <begin position="31"/>
        <end position="123"/>
    </location>
</feature>
<comment type="subcellular location">
    <subcellularLocation>
        <location evidence="1">Cell envelope</location>
    </subcellularLocation>
</comment>
<organism evidence="8">
    <name type="scientific">freshwater metagenome</name>
    <dbReference type="NCBI Taxonomy" id="449393"/>
    <lineage>
        <taxon>unclassified sequences</taxon>
        <taxon>metagenomes</taxon>
        <taxon>ecological metagenomes</taxon>
    </lineage>
</organism>
<dbReference type="GO" id="GO:0030313">
    <property type="term" value="C:cell envelope"/>
    <property type="evidence" value="ECO:0007669"/>
    <property type="project" value="UniProtKB-SubCell"/>
</dbReference>
<gene>
    <name evidence="8" type="ORF">UFOPK3402_01001</name>
</gene>
<keyword evidence="6" id="KW-0472">Membrane</keyword>
<evidence type="ECO:0000256" key="4">
    <source>
        <dbReference type="ARBA" id="ARBA00023008"/>
    </source>
</evidence>
<keyword evidence="2" id="KW-0479">Metal-binding</keyword>
<evidence type="ECO:0000256" key="3">
    <source>
        <dbReference type="ARBA" id="ARBA00022729"/>
    </source>
</evidence>
<dbReference type="GO" id="GO:0042597">
    <property type="term" value="C:periplasmic space"/>
    <property type="evidence" value="ECO:0007669"/>
    <property type="project" value="InterPro"/>
</dbReference>
<dbReference type="GO" id="GO:0005507">
    <property type="term" value="F:copper ion binding"/>
    <property type="evidence" value="ECO:0007669"/>
    <property type="project" value="InterPro"/>
</dbReference>
<accession>A0A6J7EAY2</accession>
<dbReference type="Pfam" id="PF04234">
    <property type="entry name" value="CopC"/>
    <property type="match status" value="1"/>
</dbReference>
<keyword evidence="3" id="KW-0732">Signal</keyword>
<dbReference type="GO" id="GO:0006825">
    <property type="term" value="P:copper ion transport"/>
    <property type="evidence" value="ECO:0007669"/>
    <property type="project" value="InterPro"/>
</dbReference>
<dbReference type="InterPro" id="IPR014755">
    <property type="entry name" value="Cu-Rt/internalin_Ig-like"/>
</dbReference>
<dbReference type="InterPro" id="IPR007348">
    <property type="entry name" value="CopC_dom"/>
</dbReference>
<dbReference type="PANTHER" id="PTHR34820">
    <property type="entry name" value="INNER MEMBRANE PROTEIN YEBZ"/>
    <property type="match status" value="1"/>
</dbReference>
<evidence type="ECO:0000259" key="7">
    <source>
        <dbReference type="Pfam" id="PF04234"/>
    </source>
</evidence>
<feature type="transmembrane region" description="Helical" evidence="6">
    <location>
        <begin position="176"/>
        <end position="195"/>
    </location>
</feature>
<keyword evidence="6" id="KW-0812">Transmembrane</keyword>
<dbReference type="InterPro" id="IPR032694">
    <property type="entry name" value="CopC/D"/>
</dbReference>
<dbReference type="EMBL" id="CAFBLS010000112">
    <property type="protein sequence ID" value="CAB4876833.1"/>
    <property type="molecule type" value="Genomic_DNA"/>
</dbReference>
<dbReference type="GO" id="GO:0046688">
    <property type="term" value="P:response to copper ion"/>
    <property type="evidence" value="ECO:0007669"/>
    <property type="project" value="InterPro"/>
</dbReference>
<dbReference type="AlphaFoldDB" id="A0A6J7EAY2"/>
<dbReference type="InterPro" id="IPR014756">
    <property type="entry name" value="Ig_E-set"/>
</dbReference>
<keyword evidence="4" id="KW-0186">Copper</keyword>
<dbReference type="PANTHER" id="PTHR34820:SF4">
    <property type="entry name" value="INNER MEMBRANE PROTEIN YEBZ"/>
    <property type="match status" value="1"/>
</dbReference>
<proteinExistence type="predicted"/>
<evidence type="ECO:0000313" key="8">
    <source>
        <dbReference type="EMBL" id="CAB4876833.1"/>
    </source>
</evidence>
<dbReference type="SUPFAM" id="SSF81296">
    <property type="entry name" value="E set domains"/>
    <property type="match status" value="1"/>
</dbReference>
<dbReference type="GO" id="GO:0005886">
    <property type="term" value="C:plasma membrane"/>
    <property type="evidence" value="ECO:0007669"/>
    <property type="project" value="TreeGrafter"/>
</dbReference>
<keyword evidence="6" id="KW-1133">Transmembrane helix</keyword>
<feature type="region of interest" description="Disordered" evidence="5">
    <location>
        <begin position="148"/>
        <end position="171"/>
    </location>
</feature>
<protein>
    <submittedName>
        <fullName evidence="8">Unannotated protein</fullName>
    </submittedName>
</protein>
<reference evidence="8" key="1">
    <citation type="submission" date="2020-05" db="EMBL/GenBank/DDBJ databases">
        <authorList>
            <person name="Chiriac C."/>
            <person name="Salcher M."/>
            <person name="Ghai R."/>
            <person name="Kavagutti S V."/>
        </authorList>
    </citation>
    <scope>NUCLEOTIDE SEQUENCE</scope>
</reference>
<dbReference type="Gene3D" id="2.60.40.1220">
    <property type="match status" value="1"/>
</dbReference>
<evidence type="ECO:0000256" key="5">
    <source>
        <dbReference type="SAM" id="MobiDB-lite"/>
    </source>
</evidence>